<dbReference type="CDD" id="cd00801">
    <property type="entry name" value="INT_P4_C"/>
    <property type="match status" value="1"/>
</dbReference>
<dbReference type="EMBL" id="CP034338">
    <property type="protein sequence ID" value="AZL69353.1"/>
    <property type="molecule type" value="Genomic_DNA"/>
</dbReference>
<dbReference type="Pfam" id="PF13356">
    <property type="entry name" value="Arm-DNA-bind_3"/>
    <property type="match status" value="1"/>
</dbReference>
<dbReference type="InterPro" id="IPR013762">
    <property type="entry name" value="Integrase-like_cat_sf"/>
</dbReference>
<evidence type="ECO:0000313" key="9">
    <source>
        <dbReference type="Proteomes" id="UP000268230"/>
    </source>
</evidence>
<dbReference type="InterPro" id="IPR038488">
    <property type="entry name" value="Integrase_DNA-bd_sf"/>
</dbReference>
<evidence type="ECO:0000256" key="2">
    <source>
        <dbReference type="ARBA" id="ARBA00022908"/>
    </source>
</evidence>
<proteinExistence type="inferred from homology"/>
<accession>A0A3S8UMA9</accession>
<dbReference type="Proteomes" id="UP000268230">
    <property type="component" value="Chromosome"/>
</dbReference>
<dbReference type="PROSITE" id="PS51898">
    <property type="entry name" value="TYR_RECOMBINASE"/>
    <property type="match status" value="1"/>
</dbReference>
<dbReference type="InterPro" id="IPR025166">
    <property type="entry name" value="Integrase_DNA_bind_dom"/>
</dbReference>
<gene>
    <name evidence="8" type="ORF">EJA05_17190</name>
</gene>
<dbReference type="PANTHER" id="PTHR30629">
    <property type="entry name" value="PROPHAGE INTEGRASE"/>
    <property type="match status" value="1"/>
</dbReference>
<dbReference type="InterPro" id="IPR053876">
    <property type="entry name" value="Phage_int_M"/>
</dbReference>
<dbReference type="AlphaFoldDB" id="A0A3S8UMA9"/>
<keyword evidence="2" id="KW-0229">DNA integration</keyword>
<dbReference type="InterPro" id="IPR050808">
    <property type="entry name" value="Phage_Integrase"/>
</dbReference>
<dbReference type="PANTHER" id="PTHR30629:SF2">
    <property type="entry name" value="PROPHAGE INTEGRASE INTS-RELATED"/>
    <property type="match status" value="1"/>
</dbReference>
<dbReference type="KEGG" id="pory:EJA05_17190"/>
<dbReference type="Gene3D" id="1.10.443.10">
    <property type="entry name" value="Intergrase catalytic core"/>
    <property type="match status" value="1"/>
</dbReference>
<protein>
    <submittedName>
        <fullName evidence="8">DUF4102 domain-containing protein</fullName>
    </submittedName>
</protein>
<dbReference type="GO" id="GO:0003677">
    <property type="term" value="F:DNA binding"/>
    <property type="evidence" value="ECO:0007669"/>
    <property type="project" value="UniProtKB-UniRule"/>
</dbReference>
<keyword evidence="3 5" id="KW-0238">DNA-binding</keyword>
<keyword evidence="4" id="KW-0233">DNA recombination</keyword>
<reference evidence="8 9" key="1">
    <citation type="submission" date="2018-12" db="EMBL/GenBank/DDBJ databases">
        <authorList>
            <person name="Li S."/>
            <person name="Yang R."/>
            <person name="Chen G."/>
            <person name="Zou L."/>
            <person name="Zhang C."/>
            <person name="Chen Y."/>
            <person name="Liu Z."/>
            <person name="Li Y."/>
            <person name="Yan Y."/>
            <person name="Huang M."/>
            <person name="Chen T."/>
        </authorList>
    </citation>
    <scope>NUCLEOTIDE SEQUENCE [LARGE SCALE GENOMIC DNA]</scope>
    <source>
        <strain evidence="8 9">1257</strain>
    </source>
</reference>
<dbReference type="SUPFAM" id="SSF56349">
    <property type="entry name" value="DNA breaking-rejoining enzymes"/>
    <property type="match status" value="1"/>
</dbReference>
<dbReference type="InterPro" id="IPR002104">
    <property type="entry name" value="Integrase_catalytic"/>
</dbReference>
<dbReference type="PROSITE" id="PS51900">
    <property type="entry name" value="CB"/>
    <property type="match status" value="1"/>
</dbReference>
<evidence type="ECO:0000256" key="4">
    <source>
        <dbReference type="ARBA" id="ARBA00023172"/>
    </source>
</evidence>
<evidence type="ECO:0000256" key="5">
    <source>
        <dbReference type="PROSITE-ProRule" id="PRU01248"/>
    </source>
</evidence>
<evidence type="ECO:0000256" key="1">
    <source>
        <dbReference type="ARBA" id="ARBA00008857"/>
    </source>
</evidence>
<evidence type="ECO:0000259" key="6">
    <source>
        <dbReference type="PROSITE" id="PS51898"/>
    </source>
</evidence>
<evidence type="ECO:0000313" key="8">
    <source>
        <dbReference type="EMBL" id="AZL69353.1"/>
    </source>
</evidence>
<name>A0A3S8UMA9_9PSED</name>
<organism evidence="8 9">
    <name type="scientific">Pseudomonas entomophila</name>
    <dbReference type="NCBI Taxonomy" id="312306"/>
    <lineage>
        <taxon>Bacteria</taxon>
        <taxon>Pseudomonadati</taxon>
        <taxon>Pseudomonadota</taxon>
        <taxon>Gammaproteobacteria</taxon>
        <taxon>Pseudomonadales</taxon>
        <taxon>Pseudomonadaceae</taxon>
        <taxon>Pseudomonas</taxon>
    </lineage>
</organism>
<dbReference type="InterPro" id="IPR010998">
    <property type="entry name" value="Integrase_recombinase_N"/>
</dbReference>
<evidence type="ECO:0000259" key="7">
    <source>
        <dbReference type="PROSITE" id="PS51900"/>
    </source>
</evidence>
<evidence type="ECO:0000256" key="3">
    <source>
        <dbReference type="ARBA" id="ARBA00023125"/>
    </source>
</evidence>
<dbReference type="OrthoDB" id="9795573at2"/>
<comment type="similarity">
    <text evidence="1">Belongs to the 'phage' integrase family.</text>
</comment>
<dbReference type="InterPro" id="IPR011010">
    <property type="entry name" value="DNA_brk_join_enz"/>
</dbReference>
<feature type="domain" description="Core-binding (CB)" evidence="7">
    <location>
        <begin position="136"/>
        <end position="217"/>
    </location>
</feature>
<dbReference type="Pfam" id="PF00589">
    <property type="entry name" value="Phage_integrase"/>
    <property type="match status" value="1"/>
</dbReference>
<sequence length="449" mass="50726">MLPQCSGFRPVPSVSTLRVGDQMGDRIQRSEVTPMPKLTVKLIENLKDYGKYDDGDGLRLVIRKSGKAWVLRYQLAGKRKEIGLGPYPHYGLKEARSRADTHRALIREGIDPLTHKADALQQAEAARVARELNLENTFRACAVDYIEAHRAGWKNAKHAQQWVNTLTTYAFPFIGEKPVDEVETDDILKILNPIWTAKPETAARVRNRLELVLDAAKARRLRTGENSARWRGHLDKLLPRRRLVDRGNHPALPWEQLPAFMAELEHSRDLSSTAVKLTVLCALRTSEVIGGYWEEVDLDEEIWTIPASRMKAGRQHRVPLSKAALHTFRCLKAVSKSGLLFPGRSIGRPLSNMAMLQKIRGMDEKSLANNGPGWRNEAGEVITMHGFRSSFRDWAAETTNFANIVPEMALAHKISNATEAAYRRGDLLEKRKQLMEEWARYALSGCKTT</sequence>
<dbReference type="Pfam" id="PF22022">
    <property type="entry name" value="Phage_int_M"/>
    <property type="match status" value="1"/>
</dbReference>
<dbReference type="InterPro" id="IPR044068">
    <property type="entry name" value="CB"/>
</dbReference>
<dbReference type="Gene3D" id="1.10.150.130">
    <property type="match status" value="1"/>
</dbReference>
<feature type="domain" description="Tyr recombinase" evidence="6">
    <location>
        <begin position="247"/>
        <end position="435"/>
    </location>
</feature>
<dbReference type="GO" id="GO:0015074">
    <property type="term" value="P:DNA integration"/>
    <property type="evidence" value="ECO:0007669"/>
    <property type="project" value="UniProtKB-KW"/>
</dbReference>
<dbReference type="Gene3D" id="3.30.160.390">
    <property type="entry name" value="Integrase, DNA-binding domain"/>
    <property type="match status" value="1"/>
</dbReference>
<dbReference type="GO" id="GO:0006310">
    <property type="term" value="P:DNA recombination"/>
    <property type="evidence" value="ECO:0007669"/>
    <property type="project" value="UniProtKB-KW"/>
</dbReference>